<feature type="compositionally biased region" description="Basic residues" evidence="1">
    <location>
        <begin position="1"/>
        <end position="11"/>
    </location>
</feature>
<protein>
    <recommendedName>
        <fullName evidence="2">Retrotransposon gag domain-containing protein</fullName>
    </recommendedName>
</protein>
<dbReference type="Pfam" id="PF03732">
    <property type="entry name" value="Retrotrans_gag"/>
    <property type="match status" value="1"/>
</dbReference>
<dbReference type="Proteomes" id="UP000288805">
    <property type="component" value="Unassembled WGS sequence"/>
</dbReference>
<comment type="caution">
    <text evidence="3">The sequence shown here is derived from an EMBL/GenBank/DDBJ whole genome shotgun (WGS) entry which is preliminary data.</text>
</comment>
<proteinExistence type="predicted"/>
<feature type="compositionally biased region" description="Basic and acidic residues" evidence="1">
    <location>
        <begin position="79"/>
        <end position="97"/>
    </location>
</feature>
<dbReference type="EMBL" id="QGNW01001071">
    <property type="protein sequence ID" value="RVW56785.1"/>
    <property type="molecule type" value="Genomic_DNA"/>
</dbReference>
<feature type="region of interest" description="Disordered" evidence="1">
    <location>
        <begin position="1"/>
        <end position="144"/>
    </location>
</feature>
<feature type="domain" description="Retrotransposon gag" evidence="2">
    <location>
        <begin position="250"/>
        <end position="303"/>
    </location>
</feature>
<organism evidence="3 4">
    <name type="scientific">Vitis vinifera</name>
    <name type="common">Grape</name>
    <dbReference type="NCBI Taxonomy" id="29760"/>
    <lineage>
        <taxon>Eukaryota</taxon>
        <taxon>Viridiplantae</taxon>
        <taxon>Streptophyta</taxon>
        <taxon>Embryophyta</taxon>
        <taxon>Tracheophyta</taxon>
        <taxon>Spermatophyta</taxon>
        <taxon>Magnoliopsida</taxon>
        <taxon>eudicotyledons</taxon>
        <taxon>Gunneridae</taxon>
        <taxon>Pentapetalae</taxon>
        <taxon>rosids</taxon>
        <taxon>Vitales</taxon>
        <taxon>Vitaceae</taxon>
        <taxon>Viteae</taxon>
        <taxon>Vitis</taxon>
    </lineage>
</organism>
<evidence type="ECO:0000259" key="2">
    <source>
        <dbReference type="Pfam" id="PF03732"/>
    </source>
</evidence>
<evidence type="ECO:0000256" key="1">
    <source>
        <dbReference type="SAM" id="MobiDB-lite"/>
    </source>
</evidence>
<gene>
    <name evidence="3" type="ORF">CK203_082746</name>
</gene>
<reference evidence="3 4" key="1">
    <citation type="journal article" date="2018" name="PLoS Genet.">
        <title>Population sequencing reveals clonal diversity and ancestral inbreeding in the grapevine cultivar Chardonnay.</title>
        <authorList>
            <person name="Roach M.J."/>
            <person name="Johnson D.L."/>
            <person name="Bohlmann J."/>
            <person name="van Vuuren H.J."/>
            <person name="Jones S.J."/>
            <person name="Pretorius I.S."/>
            <person name="Schmidt S.A."/>
            <person name="Borneman A.R."/>
        </authorList>
    </citation>
    <scope>NUCLEOTIDE SEQUENCE [LARGE SCALE GENOMIC DNA]</scope>
    <source>
        <strain evidence="4">cv. Chardonnay</strain>
        <tissue evidence="3">Leaf</tissue>
    </source>
</reference>
<dbReference type="InterPro" id="IPR005162">
    <property type="entry name" value="Retrotrans_gag_dom"/>
</dbReference>
<evidence type="ECO:0000313" key="4">
    <source>
        <dbReference type="Proteomes" id="UP000288805"/>
    </source>
</evidence>
<accession>A0A438F9Z7</accession>
<name>A0A438F9Z7_VITVI</name>
<dbReference type="AlphaFoldDB" id="A0A438F9Z7"/>
<evidence type="ECO:0000313" key="3">
    <source>
        <dbReference type="EMBL" id="RVW56785.1"/>
    </source>
</evidence>
<feature type="compositionally biased region" description="Polar residues" evidence="1">
    <location>
        <begin position="41"/>
        <end position="61"/>
    </location>
</feature>
<sequence length="309" mass="34566">MVSNHRKKTVGKRTTTENSPLGDRKIERRKRCITHPGFNIRVSSTSAFRGQVANSKPQQEPESIYPGTTGAIPGACNVRPHEPHTPMPRAPREESSDSTHFSAKRQRDRRPQLSNSMRARLGPQEPGRPRPPVATTWAPRPDPMVTPMVQNVHPHRDLMVTPVMRNVHSHPAVQQAGETSQTSHPSAPSAKGWMTCFPRPSALISFITSPQEDSSYQNFPHTMDQRSLRSYHALSTAHDARYGNDALLCKVFPASLQGHALSWFHRLPPNSVGNFRDLSEAFMGQYLCSARHKQNISTLQNIKCKITNP</sequence>